<reference evidence="1" key="1">
    <citation type="submission" date="2021-02" db="EMBL/GenBank/DDBJ databases">
        <authorList>
            <person name="Nowell W R."/>
        </authorList>
    </citation>
    <scope>NUCLEOTIDE SEQUENCE</scope>
</reference>
<name>A0A819S8T4_9BILA</name>
<evidence type="ECO:0000313" key="2">
    <source>
        <dbReference type="Proteomes" id="UP000663874"/>
    </source>
</evidence>
<evidence type="ECO:0000313" key="1">
    <source>
        <dbReference type="EMBL" id="CAF4066049.1"/>
    </source>
</evidence>
<dbReference type="Proteomes" id="UP000663874">
    <property type="component" value="Unassembled WGS sequence"/>
</dbReference>
<dbReference type="EMBL" id="CAJOBE010008642">
    <property type="protein sequence ID" value="CAF4066049.1"/>
    <property type="molecule type" value="Genomic_DNA"/>
</dbReference>
<dbReference type="AlphaFoldDB" id="A0A819S8T4"/>
<sequence length="169" mass="19590">MKENLPSLAQILIVARLIGKREFVLSRNGTKKFYNKIRQYQELSQLEKSDDVNYGSRIGKSAEILCKLAGTSQIVKIAIEILHHLLKMLFAIYNVDPVHIDDKKTTTEAFSLYSTTNKIRERILQMPQLFFVKRDLTGSMGLLRHFSTDMINTIIDELTKYRLLRQGRE</sequence>
<accession>A0A819S8T4</accession>
<gene>
    <name evidence="1" type="ORF">FNK824_LOCUS29537</name>
</gene>
<organism evidence="1 2">
    <name type="scientific">Rotaria sordida</name>
    <dbReference type="NCBI Taxonomy" id="392033"/>
    <lineage>
        <taxon>Eukaryota</taxon>
        <taxon>Metazoa</taxon>
        <taxon>Spiralia</taxon>
        <taxon>Gnathifera</taxon>
        <taxon>Rotifera</taxon>
        <taxon>Eurotatoria</taxon>
        <taxon>Bdelloidea</taxon>
        <taxon>Philodinida</taxon>
        <taxon>Philodinidae</taxon>
        <taxon>Rotaria</taxon>
    </lineage>
</organism>
<comment type="caution">
    <text evidence="1">The sequence shown here is derived from an EMBL/GenBank/DDBJ whole genome shotgun (WGS) entry which is preliminary data.</text>
</comment>
<protein>
    <submittedName>
        <fullName evidence="1">Uncharacterized protein</fullName>
    </submittedName>
</protein>
<proteinExistence type="predicted"/>